<evidence type="ECO:0000256" key="10">
    <source>
        <dbReference type="SAM" id="MobiDB-lite"/>
    </source>
</evidence>
<keyword evidence="7" id="KW-0943">RNA-mediated gene silencing</keyword>
<reference evidence="11 12" key="1">
    <citation type="journal article" date="2011" name="J. Gen. Appl. Microbiol.">
        <title>Draft genome sequencing of the enigmatic yeast Saitoella complicata.</title>
        <authorList>
            <person name="Nishida H."/>
            <person name="Hamamoto M."/>
            <person name="Sugiyama J."/>
        </authorList>
    </citation>
    <scope>NUCLEOTIDE SEQUENCE [LARGE SCALE GENOMIC DNA]</scope>
    <source>
        <strain evidence="11 12">NRRL Y-17804</strain>
    </source>
</reference>
<keyword evidence="9" id="KW-0539">Nucleus</keyword>
<comment type="subcellular location">
    <subcellularLocation>
        <location evidence="2">Cytoplasm</location>
    </subcellularLocation>
    <subcellularLocation>
        <location evidence="1">Nucleus</location>
    </subcellularLocation>
</comment>
<keyword evidence="12" id="KW-1185">Reference proteome</keyword>
<dbReference type="InterPro" id="IPR019312">
    <property type="entry name" value="CNOT11"/>
</dbReference>
<dbReference type="GO" id="GO:0005634">
    <property type="term" value="C:nucleus"/>
    <property type="evidence" value="ECO:0007669"/>
    <property type="project" value="UniProtKB-SubCell"/>
</dbReference>
<sequence length="866" mass="94546">MFTLRQSIPLRLPKHAQKRTLITACTSLNLSLSTALSTSFDTCYEKHSPADPPSHLVCLISREYFPLSSNIDLYAFVRAHTSAAIEDLVIGVVDRVPHMKGNGGQGVGVSMMMASKGERGRVGVKRMEEDLGISVGRWRNQRLAKMLAKDADIAGADAGAGFGMADGGGAAEQKGEEEVDVDAGVVFALGDPAWSRGEYLQKRFPNATKIGILPTPTHFFTGNPQTLYHNHNLITSGGLTLSFPRRRSSLQVEHPTLKTIGNEVEVEKALGNMIIHVSPTRTSAITHILLHIRGRKFTTTETNFFARLHRGQGEEREMTPLVRISAGDPSRDSVSLENEWKVDAGDKFQLLIEEGEGGGNFLASTTHEEGKVMIVAGALGVENQLEENTGSEELVVEGIFGGMSEKGFIIGKEGTDERNWICTAKNIPEGGDVQTVCRVPRATSGHANEQHPPADFGERIHPVSPAGLQCLHTVDGMPELYGLPEEVLDLLSQADRTFADIATVIEKYAAADGDVFSLACRFITVLENTPTSTTKMNASYFLYHAYASYPLTINPFLSHFVSVWQAHQEYLCGRGDPGGMMAGHVAVVGRILGGKGQELKTRTAKEVLGDLNVYAPPERIEESIVGALREQGVEEPAPFVYSHGHGNGNDKAVEKKQTRAEMKEEVEGDDGPDTDPTTVGSEDEVYEELLTKASEEALSKKDSETLLDHCHLAACHASMMFPDTIQGLLQHNPQIALRVLTTLLHTEQRQDTLSAIARLPTSLPTLETLNALFASDPALLYTDNLLHNFLAHTARHLESLDKGEERARRVRLVCLFVMTLVRGEVIGLQEYWLDLWGVLRGNLWVEEAAVVFGEVGMFGEEEGMGG</sequence>
<dbReference type="GO" id="GO:0005737">
    <property type="term" value="C:cytoplasm"/>
    <property type="evidence" value="ECO:0007669"/>
    <property type="project" value="UniProtKB-SubCell"/>
</dbReference>
<dbReference type="GO" id="GO:0031047">
    <property type="term" value="P:regulatory ncRNA-mediated gene silencing"/>
    <property type="evidence" value="ECO:0007669"/>
    <property type="project" value="UniProtKB-KW"/>
</dbReference>
<gene>
    <name evidence="11" type="ORF">G7K_1627-t1</name>
</gene>
<evidence type="ECO:0000256" key="4">
    <source>
        <dbReference type="ARBA" id="ARBA00014872"/>
    </source>
</evidence>
<keyword evidence="8" id="KW-0804">Transcription</keyword>
<evidence type="ECO:0000256" key="8">
    <source>
        <dbReference type="ARBA" id="ARBA00023163"/>
    </source>
</evidence>
<evidence type="ECO:0000256" key="6">
    <source>
        <dbReference type="ARBA" id="ARBA00023015"/>
    </source>
</evidence>
<dbReference type="EMBL" id="BACD03000009">
    <property type="protein sequence ID" value="GAO47419.1"/>
    <property type="molecule type" value="Genomic_DNA"/>
</dbReference>
<evidence type="ECO:0000313" key="11">
    <source>
        <dbReference type="EMBL" id="GAO47419.1"/>
    </source>
</evidence>
<comment type="similarity">
    <text evidence="3">Belongs to the CNOT11 family.</text>
</comment>
<dbReference type="GO" id="GO:0030014">
    <property type="term" value="C:CCR4-NOT complex"/>
    <property type="evidence" value="ECO:0007669"/>
    <property type="project" value="InterPro"/>
</dbReference>
<organism evidence="11 12">
    <name type="scientific">Saitoella complicata (strain BCRC 22490 / CBS 7301 / JCM 7358 / NBRC 10748 / NRRL Y-17804)</name>
    <dbReference type="NCBI Taxonomy" id="698492"/>
    <lineage>
        <taxon>Eukaryota</taxon>
        <taxon>Fungi</taxon>
        <taxon>Dikarya</taxon>
        <taxon>Ascomycota</taxon>
        <taxon>Taphrinomycotina</taxon>
        <taxon>Taphrinomycotina incertae sedis</taxon>
        <taxon>Saitoella</taxon>
    </lineage>
</organism>
<dbReference type="AlphaFoldDB" id="A0A0E9NC63"/>
<evidence type="ECO:0000256" key="5">
    <source>
        <dbReference type="ARBA" id="ARBA00022490"/>
    </source>
</evidence>
<feature type="compositionally biased region" description="Basic and acidic residues" evidence="10">
    <location>
        <begin position="651"/>
        <end position="665"/>
    </location>
</feature>
<reference evidence="11 12" key="2">
    <citation type="journal article" date="2014" name="J. Gen. Appl. Microbiol.">
        <title>The early diverging ascomycetous budding yeast Saitoella complicata has three histone deacetylases belonging to the Clr6, Hos2, and Rpd3 lineages.</title>
        <authorList>
            <person name="Nishida H."/>
            <person name="Matsumoto T."/>
            <person name="Kondo S."/>
            <person name="Hamamoto M."/>
            <person name="Yoshikawa H."/>
        </authorList>
    </citation>
    <scope>NUCLEOTIDE SEQUENCE [LARGE SCALE GENOMIC DNA]</scope>
    <source>
        <strain evidence="11 12">NRRL Y-17804</strain>
    </source>
</reference>
<evidence type="ECO:0000256" key="7">
    <source>
        <dbReference type="ARBA" id="ARBA00023158"/>
    </source>
</evidence>
<dbReference type="PANTHER" id="PTHR15975:SF0">
    <property type="entry name" value="CCR4-NOT TRANSCRIPTION COMPLEX SUBUNIT 11"/>
    <property type="match status" value="1"/>
</dbReference>
<evidence type="ECO:0000256" key="2">
    <source>
        <dbReference type="ARBA" id="ARBA00004496"/>
    </source>
</evidence>
<feature type="region of interest" description="Disordered" evidence="10">
    <location>
        <begin position="639"/>
        <end position="681"/>
    </location>
</feature>
<dbReference type="Proteomes" id="UP000033140">
    <property type="component" value="Unassembled WGS sequence"/>
</dbReference>
<proteinExistence type="inferred from homology"/>
<reference evidence="11 12" key="3">
    <citation type="journal article" date="2015" name="Genome Announc.">
        <title>Draft Genome Sequence of the Archiascomycetous Yeast Saitoella complicata.</title>
        <authorList>
            <person name="Yamauchi K."/>
            <person name="Kondo S."/>
            <person name="Hamamoto M."/>
            <person name="Takahashi Y."/>
            <person name="Ogura Y."/>
            <person name="Hayashi T."/>
            <person name="Nishida H."/>
        </authorList>
    </citation>
    <scope>NUCLEOTIDE SEQUENCE [LARGE SCALE GENOMIC DNA]</scope>
    <source>
        <strain evidence="11 12">NRRL Y-17804</strain>
    </source>
</reference>
<evidence type="ECO:0000256" key="9">
    <source>
        <dbReference type="ARBA" id="ARBA00023242"/>
    </source>
</evidence>
<keyword evidence="6" id="KW-0805">Transcription regulation</keyword>
<keyword evidence="5" id="KW-0963">Cytoplasm</keyword>
<dbReference type="STRING" id="698492.A0A0E9NC63"/>
<evidence type="ECO:0000256" key="1">
    <source>
        <dbReference type="ARBA" id="ARBA00004123"/>
    </source>
</evidence>
<evidence type="ECO:0000313" key="12">
    <source>
        <dbReference type="Proteomes" id="UP000033140"/>
    </source>
</evidence>
<dbReference type="Pfam" id="PF10155">
    <property type="entry name" value="CNOT11"/>
    <property type="match status" value="1"/>
</dbReference>
<accession>A0A0E9NC63</accession>
<evidence type="ECO:0000256" key="3">
    <source>
        <dbReference type="ARBA" id="ARBA00008030"/>
    </source>
</evidence>
<dbReference type="PANTHER" id="PTHR15975">
    <property type="entry name" value="CCR4-NOT TRANSCRIPTION COMPLEX SUBUNIT 11"/>
    <property type="match status" value="1"/>
</dbReference>
<name>A0A0E9NC63_SAICN</name>
<protein>
    <recommendedName>
        <fullName evidence="4">CCR4-NOT transcription complex subunit 11</fullName>
    </recommendedName>
</protein>
<comment type="caution">
    <text evidence="11">The sequence shown here is derived from an EMBL/GenBank/DDBJ whole genome shotgun (WGS) entry which is preliminary data.</text>
</comment>